<gene>
    <name evidence="2" type="ORF">SNE40_019952</name>
</gene>
<dbReference type="AlphaFoldDB" id="A0AAN8J4J1"/>
<feature type="compositionally biased region" description="Basic and acidic residues" evidence="1">
    <location>
        <begin position="327"/>
        <end position="348"/>
    </location>
</feature>
<dbReference type="Proteomes" id="UP001347796">
    <property type="component" value="Unassembled WGS sequence"/>
</dbReference>
<feature type="compositionally biased region" description="Basic and acidic residues" evidence="1">
    <location>
        <begin position="28"/>
        <end position="124"/>
    </location>
</feature>
<feature type="compositionally biased region" description="Basic and acidic residues" evidence="1">
    <location>
        <begin position="233"/>
        <end position="295"/>
    </location>
</feature>
<dbReference type="GO" id="GO:0042073">
    <property type="term" value="P:intraciliary transport"/>
    <property type="evidence" value="ECO:0007669"/>
    <property type="project" value="InterPro"/>
</dbReference>
<keyword evidence="3" id="KW-1185">Reference proteome</keyword>
<dbReference type="Pfam" id="PF00400">
    <property type="entry name" value="WD40"/>
    <property type="match status" value="1"/>
</dbReference>
<evidence type="ECO:0000313" key="3">
    <source>
        <dbReference type="Proteomes" id="UP001347796"/>
    </source>
</evidence>
<organism evidence="2 3">
    <name type="scientific">Patella caerulea</name>
    <name type="common">Rayed Mediterranean limpet</name>
    <dbReference type="NCBI Taxonomy" id="87958"/>
    <lineage>
        <taxon>Eukaryota</taxon>
        <taxon>Metazoa</taxon>
        <taxon>Spiralia</taxon>
        <taxon>Lophotrochozoa</taxon>
        <taxon>Mollusca</taxon>
        <taxon>Gastropoda</taxon>
        <taxon>Patellogastropoda</taxon>
        <taxon>Patelloidea</taxon>
        <taxon>Patellidae</taxon>
        <taxon>Patella</taxon>
    </lineage>
</organism>
<dbReference type="GO" id="GO:0005929">
    <property type="term" value="C:cilium"/>
    <property type="evidence" value="ECO:0007669"/>
    <property type="project" value="GOC"/>
</dbReference>
<feature type="region of interest" description="Disordered" evidence="1">
    <location>
        <begin position="1"/>
        <end position="373"/>
    </location>
</feature>
<dbReference type="EMBL" id="JAZGQO010000015">
    <property type="protein sequence ID" value="KAK6168770.1"/>
    <property type="molecule type" value="Genomic_DNA"/>
</dbReference>
<evidence type="ECO:0000256" key="1">
    <source>
        <dbReference type="SAM" id="MobiDB-lite"/>
    </source>
</evidence>
<name>A0AAN8J4J1_PATCE</name>
<dbReference type="GO" id="GO:0005868">
    <property type="term" value="C:cytoplasmic dynein complex"/>
    <property type="evidence" value="ECO:0007669"/>
    <property type="project" value="InterPro"/>
</dbReference>
<sequence length="969" mass="111954">MSRKSRCKDDTWTSEELDKALTSTISTDDNKRHRDRNMNDKNRQREREHKPRKEEPISDDERNPPKDEKQRERQREERRNKRERKDKSKSRDDKPLGKGENKDRRTRERHTDKNEEKQRSDHRSSRSRGNNDDDDDKRISTHISGRENDDERKQSRRSGTEHDEEKRQEHHRSNRENKNDKRRKSHKSSRDNGDKKMDQHKSSRENVYEKRESHQRSSQDDDGKRRIGHRSRRETDDNMKGNHISSKDNDDRKEHHKLTKENEKKDIEKRHRREESGRHKVNGKGESKRSTKYESENEDDDYNYENDDFENYEEDFEEDDESEDSESERSPKDKEMNDILKALNEENKNLVSGSAGSRRSEDTEWRGNMSDVSELQEKRSRTFINFVSAKQRAVDQKVSSKTRKRYKDLVSLIEFDKAEFVMFDLPPVKEYDLYIRSFGRSDSKQAYIQTNEDDIDQEVQTEGIEYRDKWTQHPAEDFLGCGGDDIEQKTNAKSEYISKHQTEKIAQFVSKAAQVIGIILDEESGLSNNDGNKSRIDSNLSLSSDYVQLGIPTFLQGRYVEFATFSSSQPNILLTSYSCSQNIAINNYDTKGILCIWSVLEPSNPQKILACESQPTCCCLSPRKPLLACAGMVDGSIVMWDLREDSSMHQMITIEQQGYIFRYPTYNTAGIAESENHCSRVSSLLPVYPDPTSLKYEEENTNVSLGLSFQLASCADNGSINLWVVAEIAAPDSAGSELDLGLQPGGRIKLVKSSSFKVQISSQMDIHDTSTYDFKFSPNDLNQYYVGTDIGFILHGVRLGTCPFPRSHSTTIDRPVSIKSIDLSPFGHPYILAGSCEGCIYLYHTGSEYPLMTWFDLVKGKSNSISFVRWSRSRPGVFFVLDDLSILYTFDLLEGDFHPVKTEQISSGRVVYMTLSNDCKIVSPGSVERSPQLLLALDNGKTELHNICKDLVQQQTLEHEFLMKYNERF</sequence>
<accession>A0AAN8J4J1</accession>
<dbReference type="PANTHER" id="PTHR16022:SF0">
    <property type="entry name" value="CYTOPLASMIC DYNEIN 2 INTERMEDIATE CHAIN 1"/>
    <property type="match status" value="1"/>
</dbReference>
<dbReference type="GO" id="GO:0045503">
    <property type="term" value="F:dynein light chain binding"/>
    <property type="evidence" value="ECO:0007669"/>
    <property type="project" value="InterPro"/>
</dbReference>
<evidence type="ECO:0008006" key="4">
    <source>
        <dbReference type="Google" id="ProtNLM"/>
    </source>
</evidence>
<dbReference type="GO" id="GO:0045504">
    <property type="term" value="F:dynein heavy chain binding"/>
    <property type="evidence" value="ECO:0007669"/>
    <property type="project" value="InterPro"/>
</dbReference>
<feature type="compositionally biased region" description="Basic and acidic residues" evidence="1">
    <location>
        <begin position="188"/>
        <end position="225"/>
    </location>
</feature>
<reference evidence="2 3" key="1">
    <citation type="submission" date="2024-01" db="EMBL/GenBank/DDBJ databases">
        <title>The genome of the rayed Mediterranean limpet Patella caerulea (Linnaeus, 1758).</title>
        <authorList>
            <person name="Anh-Thu Weber A."/>
            <person name="Halstead-Nussloch G."/>
        </authorList>
    </citation>
    <scope>NUCLEOTIDE SEQUENCE [LARGE SCALE GENOMIC DNA]</scope>
    <source>
        <strain evidence="2">AATW-2023a</strain>
        <tissue evidence="2">Whole specimen</tissue>
    </source>
</reference>
<feature type="compositionally biased region" description="Basic and acidic residues" evidence="1">
    <location>
        <begin position="7"/>
        <end position="19"/>
    </location>
</feature>
<feature type="compositionally biased region" description="Acidic residues" evidence="1">
    <location>
        <begin position="296"/>
        <end position="326"/>
    </location>
</feature>
<feature type="compositionally biased region" description="Basic and acidic residues" evidence="1">
    <location>
        <begin position="136"/>
        <end position="168"/>
    </location>
</feature>
<comment type="caution">
    <text evidence="2">The sequence shown here is derived from an EMBL/GenBank/DDBJ whole genome shotgun (WGS) entry which is preliminary data.</text>
</comment>
<dbReference type="InterPro" id="IPR036322">
    <property type="entry name" value="WD40_repeat_dom_sf"/>
</dbReference>
<protein>
    <recommendedName>
        <fullName evidence="4">WD repeat-containing protein 60</fullName>
    </recommendedName>
</protein>
<proteinExistence type="predicted"/>
<dbReference type="InterPro" id="IPR042505">
    <property type="entry name" value="DYNC2I1"/>
</dbReference>
<dbReference type="SUPFAM" id="SSF50978">
    <property type="entry name" value="WD40 repeat-like"/>
    <property type="match status" value="1"/>
</dbReference>
<dbReference type="InterPro" id="IPR015943">
    <property type="entry name" value="WD40/YVTN_repeat-like_dom_sf"/>
</dbReference>
<dbReference type="InterPro" id="IPR001680">
    <property type="entry name" value="WD40_rpt"/>
</dbReference>
<evidence type="ECO:0000313" key="2">
    <source>
        <dbReference type="EMBL" id="KAK6168770.1"/>
    </source>
</evidence>
<dbReference type="SMART" id="SM00320">
    <property type="entry name" value="WD40"/>
    <property type="match status" value="2"/>
</dbReference>
<dbReference type="Gene3D" id="2.130.10.10">
    <property type="entry name" value="YVTN repeat-like/Quinoprotein amine dehydrogenase"/>
    <property type="match status" value="2"/>
</dbReference>
<dbReference type="PANTHER" id="PTHR16022">
    <property type="entry name" value="WD REPEAT DOMAIN 60"/>
    <property type="match status" value="1"/>
</dbReference>